<dbReference type="Proteomes" id="UP001283361">
    <property type="component" value="Unassembled WGS sequence"/>
</dbReference>
<evidence type="ECO:0000313" key="2">
    <source>
        <dbReference type="Proteomes" id="UP001283361"/>
    </source>
</evidence>
<dbReference type="EMBL" id="JAWDGP010005302">
    <property type="protein sequence ID" value="KAK3757954.1"/>
    <property type="molecule type" value="Genomic_DNA"/>
</dbReference>
<evidence type="ECO:0000313" key="1">
    <source>
        <dbReference type="EMBL" id="KAK3757954.1"/>
    </source>
</evidence>
<comment type="caution">
    <text evidence="1">The sequence shown here is derived from an EMBL/GenBank/DDBJ whole genome shotgun (WGS) entry which is preliminary data.</text>
</comment>
<proteinExistence type="predicted"/>
<sequence length="177" mass="20670">MPSSLLEPARSSLDKFHIISEPSKRISGAKMGPIHRMVMTTQIFFWLHRTNLVTVSWTIVEDIRGKNRVGHGGTVMASQASGQPLGQQRDYTRWTNQLVTQYAKRNNILDSRKYTRWTNQLVTQYAKRNNILDSRKYTRWTNQLVTQSAECHNFLDSRKYTRWTNQLVTQPAERNNT</sequence>
<name>A0AAE0YV91_9GAST</name>
<accession>A0AAE0YV91</accession>
<organism evidence="1 2">
    <name type="scientific">Elysia crispata</name>
    <name type="common">lettuce slug</name>
    <dbReference type="NCBI Taxonomy" id="231223"/>
    <lineage>
        <taxon>Eukaryota</taxon>
        <taxon>Metazoa</taxon>
        <taxon>Spiralia</taxon>
        <taxon>Lophotrochozoa</taxon>
        <taxon>Mollusca</taxon>
        <taxon>Gastropoda</taxon>
        <taxon>Heterobranchia</taxon>
        <taxon>Euthyneura</taxon>
        <taxon>Panpulmonata</taxon>
        <taxon>Sacoglossa</taxon>
        <taxon>Placobranchoidea</taxon>
        <taxon>Plakobranchidae</taxon>
        <taxon>Elysia</taxon>
    </lineage>
</organism>
<dbReference type="AlphaFoldDB" id="A0AAE0YV91"/>
<protein>
    <submittedName>
        <fullName evidence="1">Uncharacterized protein</fullName>
    </submittedName>
</protein>
<gene>
    <name evidence="1" type="ORF">RRG08_058268</name>
</gene>
<reference evidence="1" key="1">
    <citation type="journal article" date="2023" name="G3 (Bethesda)">
        <title>A reference genome for the long-term kleptoplast-retaining sea slug Elysia crispata morphotype clarki.</title>
        <authorList>
            <person name="Eastman K.E."/>
            <person name="Pendleton A.L."/>
            <person name="Shaikh M.A."/>
            <person name="Suttiyut T."/>
            <person name="Ogas R."/>
            <person name="Tomko P."/>
            <person name="Gavelis G."/>
            <person name="Widhalm J.R."/>
            <person name="Wisecaver J.H."/>
        </authorList>
    </citation>
    <scope>NUCLEOTIDE SEQUENCE</scope>
    <source>
        <strain evidence="1">ECLA1</strain>
    </source>
</reference>
<keyword evidence="2" id="KW-1185">Reference proteome</keyword>